<evidence type="ECO:0000256" key="1">
    <source>
        <dbReference type="ARBA" id="ARBA00009129"/>
    </source>
</evidence>
<proteinExistence type="inferred from homology"/>
<evidence type="ECO:0000256" key="2">
    <source>
        <dbReference type="SAM" id="Coils"/>
    </source>
</evidence>
<keyword evidence="5" id="KW-1185">Reference proteome</keyword>
<evidence type="ECO:0000259" key="3">
    <source>
        <dbReference type="Pfam" id="PF05532"/>
    </source>
</evidence>
<dbReference type="KEGG" id="mste:MSTE_04492"/>
<comment type="similarity">
    <text evidence="1">Belongs to the UPF0337 (CsbD) family.</text>
</comment>
<sequence length="88" mass="8981">MNLPPAPAAAGIQKGLKHMGIADDAKNTAEDLKGRAKEAVGAATGDEDLKAEGQLDQGIAAVKEKLTEAADKLKEGVDAVKDKLTGNS</sequence>
<dbReference type="EMBL" id="AP018165">
    <property type="protein sequence ID" value="BAX99786.1"/>
    <property type="molecule type" value="Genomic_DNA"/>
</dbReference>
<dbReference type="SUPFAM" id="SSF69047">
    <property type="entry name" value="Hypothetical protein YjbJ"/>
    <property type="match status" value="1"/>
</dbReference>
<gene>
    <name evidence="4" type="ORF">MSTE_04492</name>
</gene>
<reference evidence="4 5" key="2">
    <citation type="journal article" date="2017" name="Int. J. Syst. Evol. Microbiol.">
        <title>Mycobacterium stephanolepidis sp. nov., a rapidly growing species related to Mycobacterium chelonae, isolated from marine teleost fish, Stephanolepis cirrhifer.</title>
        <authorList>
            <person name="Fukano H."/>
            <person name="Wada S."/>
            <person name="Kurata O."/>
            <person name="Katayama K."/>
            <person name="Fujiwara N."/>
            <person name="Hoshino Y."/>
        </authorList>
    </citation>
    <scope>NUCLEOTIDE SEQUENCE [LARGE SCALE GENOMIC DNA]</scope>
    <source>
        <strain evidence="4 5">NJB0901</strain>
    </source>
</reference>
<dbReference type="InterPro" id="IPR036629">
    <property type="entry name" value="YjbJ_sf"/>
</dbReference>
<evidence type="ECO:0000313" key="5">
    <source>
        <dbReference type="Proteomes" id="UP000217954"/>
    </source>
</evidence>
<feature type="domain" description="CsbD-like" evidence="3">
    <location>
        <begin position="23"/>
        <end position="74"/>
    </location>
</feature>
<organism evidence="4 5">
    <name type="scientific">[Mycobacterium] stephanolepidis</name>
    <dbReference type="NCBI Taxonomy" id="1520670"/>
    <lineage>
        <taxon>Bacteria</taxon>
        <taxon>Bacillati</taxon>
        <taxon>Actinomycetota</taxon>
        <taxon>Actinomycetes</taxon>
        <taxon>Mycobacteriales</taxon>
        <taxon>Mycobacteriaceae</taxon>
        <taxon>Mycobacteroides</taxon>
    </lineage>
</organism>
<name>A0A1Z4F3K3_9MYCO</name>
<reference evidence="5" key="1">
    <citation type="journal article" date="2017" name="Genome Announc.">
        <title>Complete Genome Sequence of Mycobacterium stephanolepidis.</title>
        <authorList>
            <person name="Fukano H."/>
            <person name="Yoshida M."/>
            <person name="Katayama Y."/>
            <person name="Omatsu T."/>
            <person name="Mizutani T."/>
            <person name="Kurata O."/>
            <person name="Wada S."/>
            <person name="Hoshino Y."/>
        </authorList>
    </citation>
    <scope>NUCLEOTIDE SEQUENCE [LARGE SCALE GENOMIC DNA]</scope>
    <source>
        <strain evidence="5">NJB0901</strain>
    </source>
</reference>
<dbReference type="AlphaFoldDB" id="A0A1Z4F3K3"/>
<protein>
    <recommendedName>
        <fullName evidence="3">CsbD-like domain-containing protein</fullName>
    </recommendedName>
</protein>
<evidence type="ECO:0000313" key="4">
    <source>
        <dbReference type="EMBL" id="BAX99786.1"/>
    </source>
</evidence>
<dbReference type="Proteomes" id="UP000217954">
    <property type="component" value="Chromosome"/>
</dbReference>
<accession>A0A1Z4F3K3</accession>
<dbReference type="Gene3D" id="1.10.1470.10">
    <property type="entry name" value="YjbJ"/>
    <property type="match status" value="1"/>
</dbReference>
<feature type="coiled-coil region" evidence="2">
    <location>
        <begin position="22"/>
        <end position="83"/>
    </location>
</feature>
<dbReference type="InterPro" id="IPR008462">
    <property type="entry name" value="CsbD"/>
</dbReference>
<dbReference type="Pfam" id="PF05532">
    <property type="entry name" value="CsbD"/>
    <property type="match status" value="1"/>
</dbReference>
<keyword evidence="2" id="KW-0175">Coiled coil</keyword>